<evidence type="ECO:0000256" key="1">
    <source>
        <dbReference type="ARBA" id="ARBA00004196"/>
    </source>
</evidence>
<evidence type="ECO:0000256" key="6">
    <source>
        <dbReference type="ARBA" id="ARBA00023136"/>
    </source>
</evidence>
<evidence type="ECO:0000256" key="3">
    <source>
        <dbReference type="ARBA" id="ARBA00004613"/>
    </source>
</evidence>
<sequence>MDSSRNKIHAQFHGGSYGTSPSYTSSILSKIFTTSSPQLMLSYTPSSLNSTSYFKVLVQGQICPVSCNNGSCDRGQCVCHPGYTGDDCSILVTPCLSNVLLPDRSGVIIFPPPTTPKPFIPELPALGYPATNCSWHLQKSNAAIVLRTFSQLDSNDTLRFYDGARVSQVYYDGTTLYNLSSATAVARALFFQRTASISYKVDIFKSITAYSAQIVLSKVTSSDSCHGEFDIVSYYRGKTCTDGSNYGLSISTAKTLIERFWWTQTSYAYTTHASIVQLFFNSFDNLTANITAEYKILSLDKTTIVASPYPTIFRLQRRTQNFTVCMKGEEVGLDDFAAIVNTSWPGLYRRQSLNSGFALSNLATPILSYSGNWSYTSSKLFNNLVRLNFSSSSQITQNSAFTIVVNVSAILTTSDQYLISQEGLGLGSMVLKITAANQGMSQWVFGSHGQNVIASMSPASFSGDNAVVAITFDSGTITYFLNGIRYGVYDTNAAYKNCVSKQYMTYVRTGVWQTCTIGISSFSTSSRLVVGMALSNQQMMNYWKGNVYSVQFYQGVLSDAVIASMYSGVTSLGSFMPQMTYITWLNGSTQATLTTIELISSKISNKTISSVSVRSWSAQRLGCATPPANYLLNSSQLSSVLQESSLSSIVYNAYDQTSAIVTWKAANESYYQSNLARVKKYAYNLDDATIIPLLVSYGSSNENQAYSIKNLWVNSLSNTSATVSFTFLNELSIEVAAVATMSYSSNQWQIPSSVSRVKPPAFGDGTNSACAPMGPPLTAFSGVIATGQLTETQAATANSHCQWTIQAPSGVTITIVFQFLNVLCNEGSLDVSDAMQNVQHLCGLGTGTSVTMTGSATINYTMGSLQAQASSLNSTGFYATYTFSSYSTLPNTTSVSSTYSYWVVQSTQLGGSTQCQLDSANLSKSNPWQIVSSSVLSVFDLTNFICYKYSSFPPDYAWAVVSYADSIGSTTCTTWMTDESVPWTAYAINTVNATELYTTSSAKQKNTSISVPAAIELFTYEASGGQVEIDFVSSAGGRGQFSLEYYMPRIYYVAPASYQSAGGSMGMGTRELPYTYNFSYIISNILEDGDMIRLFPGRYEGTGYCGLTMTKSFQIESITGADWTLVSCLGTSRGWSLTHQSGLTIIKGISFTKCATTVPPLIGVALYITGQVFVDSCKFTSNSLLGQGVVAVIAPSTTTIVSSIFDSNVANYGAALAVLSAVATIKNCVITNNNSTTSGAVYVAKYSLGSTSYTNPSVISITGTTFSGNLGILVSESALSVVNYGSANIMNSTFTSNLGDAIMLDSSNLSLSNSKLKYNRGVGVKITSSSLTVSTTSFKGNAGTLGGAISITSSIVNSSWNKFTNNQATSCGGAVYLSNSLFTDTSSVYRGNLITNSSLLKRFGGAIFAENCYDASLQPLIFISNSTFRENYAASCGAVVFTSSYAKLVGNWFRSNVGLVLGGGVCIQKCNAESDENVIELRENIFENNTAKSGGGIYIEASDHVSMFGNHHLNDFAGLYGGGAAISASLVINITDSIFKNCQSYTNGGAVYALASGLSLKNITFDSCTAQANGGCVLISSSILYLVSSQIFNSTAGAYGGGVVLMNQETKVNIINTTITNVSAKKGGAIYMIDCNVALGDIVNLTIVNATAKAMGGGMYLVLADIVIIGLISAQTTAASGGMLASEDSIVQLIGSNIQNASVTSNGGAFYCIISTLLVQSTFLAQHSAGDYGGVLYAFSSTISLKNSRVQSSSATSGGALFVSSSTISINGSYLENNSANIGGVLYSDRSEVTLNSSLFIKNSALNSGGVVFLTANTLVAKNSTFENNQASQGGAIALTEPLAIAVFNCSFKSNRVVRNSLTMTPQGGAITIEDIGANTTINTTLFMNNSAASYNGGAIFASMASTTPPYSLYLKQLTFVNNSGGCGGGLYVSSMVTQLNDTTWQNNSAIAGGGAAIYWLQVEPVGLMNQNYTDNNAVYGPNYASAAYGLLPKYSPSQSTSGTYIGEPSGNYFTGDFLVHVVDKYMQTVKTDSSTEVTLAVVDATIVGTGKATADAGICNFSTSGVQYTPGLSIPVSISSGSLLSLINVTVPIRKCQKGEVIPSGLSECVECAYGQFSWNSSETTCHTCPTGAVCPGGATILALAGYWRFANTTGVCTSGYDGCSLIACSYDGACNGLVLDSYSATVNLKGSSGMMALILPSDDSGVYSINQTVMVEGNTYEIAKITTLSSDGSIELSVTGSATLPSTGSVSLYLVDQEACATGYTGHLCYQCAEGYTRSAKTQCASCPTSLMLTILVLIGGIIACVAVACILIRMTIKKSRIRRDLASILCKIFTSYLQLVSLAGSFDLHWPQAVISLFNTQSAISNPTDKLISIECLMAYYTQASLVQRLSTYYAQLILYLCLPIICVVFPVAFWFARYHHWLGKLKKKPWGQLDKLIDQEEL</sequence>
<reference evidence="11 12" key="1">
    <citation type="journal article" date="2014" name="Genome Biol. Evol.">
        <title>The secreted proteins of Achlya hypogyna and Thraustotheca clavata identify the ancestral oomycete secretome and reveal gene acquisitions by horizontal gene transfer.</title>
        <authorList>
            <person name="Misner I."/>
            <person name="Blouin N."/>
            <person name="Leonard G."/>
            <person name="Richards T.A."/>
            <person name="Lane C.E."/>
        </authorList>
    </citation>
    <scope>NUCLEOTIDE SEQUENCE [LARGE SCALE GENOMIC DNA]</scope>
    <source>
        <strain evidence="11 12">ATCC 34112</strain>
    </source>
</reference>
<keyword evidence="9" id="KW-0812">Transmembrane</keyword>
<dbReference type="PANTHER" id="PTHR11319">
    <property type="entry name" value="G PROTEIN-COUPLED RECEPTOR-RELATED"/>
    <property type="match status" value="1"/>
</dbReference>
<proteinExistence type="predicted"/>
<dbReference type="Gene3D" id="2.10.25.10">
    <property type="entry name" value="Laminin"/>
    <property type="match status" value="1"/>
</dbReference>
<dbReference type="Pfam" id="PF00431">
    <property type="entry name" value="CUB"/>
    <property type="match status" value="1"/>
</dbReference>
<dbReference type="GO" id="GO:0005576">
    <property type="term" value="C:extracellular region"/>
    <property type="evidence" value="ECO:0007669"/>
    <property type="project" value="UniProtKB-SubCell"/>
</dbReference>
<keyword evidence="5" id="KW-0732">Signal</keyword>
<gene>
    <name evidence="11" type="ORF">THRCLA_09228</name>
</gene>
<dbReference type="Gene3D" id="2.60.120.290">
    <property type="entry name" value="Spermadhesin, CUB domain"/>
    <property type="match status" value="1"/>
</dbReference>
<evidence type="ECO:0000256" key="7">
    <source>
        <dbReference type="ARBA" id="ARBA00023157"/>
    </source>
</evidence>
<keyword evidence="4" id="KW-0964">Secreted</keyword>
<evidence type="ECO:0000313" key="11">
    <source>
        <dbReference type="EMBL" id="OQR90708.1"/>
    </source>
</evidence>
<evidence type="ECO:0000256" key="2">
    <source>
        <dbReference type="ARBA" id="ARBA00004442"/>
    </source>
</evidence>
<keyword evidence="9" id="KW-1133">Transmembrane helix</keyword>
<feature type="transmembrane region" description="Helical" evidence="9">
    <location>
        <begin position="2400"/>
        <end position="2420"/>
    </location>
</feature>
<evidence type="ECO:0000256" key="8">
    <source>
        <dbReference type="ARBA" id="ARBA00023237"/>
    </source>
</evidence>
<comment type="subcellular location">
    <subcellularLocation>
        <location evidence="1">Cell envelope</location>
    </subcellularLocation>
    <subcellularLocation>
        <location evidence="2">Cell outer membrane</location>
    </subcellularLocation>
    <subcellularLocation>
        <location evidence="3">Secreted</location>
    </subcellularLocation>
</comment>
<feature type="domain" description="CUB" evidence="10">
    <location>
        <begin position="770"/>
        <end position="884"/>
    </location>
</feature>
<dbReference type="OrthoDB" id="77931at2759"/>
<keyword evidence="6 9" id="KW-0472">Membrane</keyword>
<dbReference type="NCBIfam" id="TIGR01376">
    <property type="entry name" value="POMP_repeat"/>
    <property type="match status" value="1"/>
</dbReference>
<dbReference type="InterPro" id="IPR011050">
    <property type="entry name" value="Pectin_lyase_fold/virulence"/>
</dbReference>
<dbReference type="SMART" id="SM00710">
    <property type="entry name" value="PbH1"/>
    <property type="match status" value="13"/>
</dbReference>
<dbReference type="SUPFAM" id="SSF49899">
    <property type="entry name" value="Concanavalin A-like lectins/glucanases"/>
    <property type="match status" value="1"/>
</dbReference>
<dbReference type="InterPro" id="IPR006626">
    <property type="entry name" value="PbH1"/>
</dbReference>
<evidence type="ECO:0000259" key="10">
    <source>
        <dbReference type="PROSITE" id="PS01180"/>
    </source>
</evidence>
<dbReference type="PANTHER" id="PTHR11319:SF35">
    <property type="entry name" value="OUTER MEMBRANE PROTEIN PMPC-RELATED"/>
    <property type="match status" value="1"/>
</dbReference>
<dbReference type="EMBL" id="JNBS01002500">
    <property type="protein sequence ID" value="OQR90708.1"/>
    <property type="molecule type" value="Genomic_DNA"/>
</dbReference>
<dbReference type="InterPro" id="IPR013320">
    <property type="entry name" value="ConA-like_dom_sf"/>
</dbReference>
<protein>
    <recommendedName>
        <fullName evidence="10">CUB domain-containing protein</fullName>
    </recommendedName>
</protein>
<dbReference type="InterPro" id="IPR003368">
    <property type="entry name" value="POMP_repeat"/>
</dbReference>
<feature type="transmembrane region" description="Helical" evidence="9">
    <location>
        <begin position="2293"/>
        <end position="2316"/>
    </location>
</feature>
<evidence type="ECO:0000256" key="5">
    <source>
        <dbReference type="ARBA" id="ARBA00022729"/>
    </source>
</evidence>
<dbReference type="InterPro" id="IPR035914">
    <property type="entry name" value="Sperma_CUB_dom_sf"/>
</dbReference>
<dbReference type="Proteomes" id="UP000243217">
    <property type="component" value="Unassembled WGS sequence"/>
</dbReference>
<keyword evidence="12" id="KW-1185">Reference proteome</keyword>
<evidence type="ECO:0000256" key="4">
    <source>
        <dbReference type="ARBA" id="ARBA00022525"/>
    </source>
</evidence>
<comment type="caution">
    <text evidence="11">The sequence shown here is derived from an EMBL/GenBank/DDBJ whole genome shotgun (WGS) entry which is preliminary data.</text>
</comment>
<keyword evidence="7" id="KW-1015">Disulfide bond</keyword>
<dbReference type="InterPro" id="IPR002049">
    <property type="entry name" value="LE_dom"/>
</dbReference>
<feature type="non-terminal residue" evidence="11">
    <location>
        <position position="2446"/>
    </location>
</feature>
<keyword evidence="8" id="KW-0998">Cell outer membrane</keyword>
<name>A0A1V9YY72_9STRA</name>
<dbReference type="SUPFAM" id="SSF51126">
    <property type="entry name" value="Pectin lyase-like"/>
    <property type="match status" value="3"/>
</dbReference>
<dbReference type="SUPFAM" id="SSF49854">
    <property type="entry name" value="Spermadhesin, CUB domain"/>
    <property type="match status" value="1"/>
</dbReference>
<dbReference type="InterPro" id="IPR000859">
    <property type="entry name" value="CUB_dom"/>
</dbReference>
<evidence type="ECO:0000313" key="12">
    <source>
        <dbReference type="Proteomes" id="UP000243217"/>
    </source>
</evidence>
<dbReference type="Pfam" id="PF02415">
    <property type="entry name" value="Chlam_PMP"/>
    <property type="match status" value="3"/>
</dbReference>
<organism evidence="11 12">
    <name type="scientific">Thraustotheca clavata</name>
    <dbReference type="NCBI Taxonomy" id="74557"/>
    <lineage>
        <taxon>Eukaryota</taxon>
        <taxon>Sar</taxon>
        <taxon>Stramenopiles</taxon>
        <taxon>Oomycota</taxon>
        <taxon>Saprolegniomycetes</taxon>
        <taxon>Saprolegniales</taxon>
        <taxon>Achlyaceae</taxon>
        <taxon>Thraustotheca</taxon>
    </lineage>
</organism>
<dbReference type="CDD" id="cd00055">
    <property type="entry name" value="EGF_Lam"/>
    <property type="match status" value="1"/>
</dbReference>
<evidence type="ECO:0000256" key="9">
    <source>
        <dbReference type="SAM" id="Phobius"/>
    </source>
</evidence>
<dbReference type="PROSITE" id="PS01180">
    <property type="entry name" value="CUB"/>
    <property type="match status" value="1"/>
</dbReference>
<accession>A0A1V9YY72</accession>